<name>A0ABY2BAI8_9ACTN</name>
<dbReference type="EMBL" id="SLWM01000024">
    <property type="protein sequence ID" value="TCO12936.1"/>
    <property type="molecule type" value="Genomic_DNA"/>
</dbReference>
<keyword evidence="2" id="KW-1185">Reference proteome</keyword>
<accession>A0ABY2BAI8</accession>
<evidence type="ECO:0000313" key="1">
    <source>
        <dbReference type="EMBL" id="TCO12936.1"/>
    </source>
</evidence>
<comment type="caution">
    <text evidence="1">The sequence shown here is derived from an EMBL/GenBank/DDBJ whole genome shotgun (WGS) entry which is preliminary data.</text>
</comment>
<dbReference type="Gene3D" id="3.40.50.1820">
    <property type="entry name" value="alpha/beta hydrolase"/>
    <property type="match status" value="1"/>
</dbReference>
<dbReference type="RefSeq" id="WP_132195110.1">
    <property type="nucleotide sequence ID" value="NZ_SLWM01000024.1"/>
</dbReference>
<organism evidence="1 2">
    <name type="scientific">Kribbella orskensis</name>
    <dbReference type="NCBI Taxonomy" id="2512216"/>
    <lineage>
        <taxon>Bacteria</taxon>
        <taxon>Bacillati</taxon>
        <taxon>Actinomycetota</taxon>
        <taxon>Actinomycetes</taxon>
        <taxon>Propionibacteriales</taxon>
        <taxon>Kribbellaceae</taxon>
        <taxon>Kribbella</taxon>
    </lineage>
</organism>
<proteinExistence type="predicted"/>
<dbReference type="Proteomes" id="UP000295818">
    <property type="component" value="Unassembled WGS sequence"/>
</dbReference>
<reference evidence="1 2" key="1">
    <citation type="journal article" date="2015" name="Stand. Genomic Sci.">
        <title>Genomic Encyclopedia of Bacterial and Archaeal Type Strains, Phase III: the genomes of soil and plant-associated and newly described type strains.</title>
        <authorList>
            <person name="Whitman W.B."/>
            <person name="Woyke T."/>
            <person name="Klenk H.P."/>
            <person name="Zhou Y."/>
            <person name="Lilburn T.G."/>
            <person name="Beck B.J."/>
            <person name="De Vos P."/>
            <person name="Vandamme P."/>
            <person name="Eisen J.A."/>
            <person name="Garrity G."/>
            <person name="Hugenholtz P."/>
            <person name="Kyrpides N.C."/>
        </authorList>
    </citation>
    <scope>NUCLEOTIDE SEQUENCE [LARGE SCALE GENOMIC DNA]</scope>
    <source>
        <strain evidence="1 2">VKM Ac-2538</strain>
    </source>
</reference>
<evidence type="ECO:0000313" key="2">
    <source>
        <dbReference type="Proteomes" id="UP000295818"/>
    </source>
</evidence>
<evidence type="ECO:0008006" key="3">
    <source>
        <dbReference type="Google" id="ProtNLM"/>
    </source>
</evidence>
<dbReference type="InterPro" id="IPR029058">
    <property type="entry name" value="AB_hydrolase_fold"/>
</dbReference>
<protein>
    <recommendedName>
        <fullName evidence="3">Alpha/beta hydrolase family protein</fullName>
    </recommendedName>
</protein>
<dbReference type="SUPFAM" id="SSF53474">
    <property type="entry name" value="alpha/beta-Hydrolases"/>
    <property type="match status" value="1"/>
</dbReference>
<gene>
    <name evidence="1" type="ORF">EV644_12460</name>
</gene>
<sequence length="107" mass="12353">MYWFDPEFDATSLWSGVYVNPPLCDRLFGPLFEAYDLTNEPSSITTPVLLVLGRHDYVVAYTLWKERDRAALPKLTYRLLDESGHTPQIEAADRFDQALIEWIATLD</sequence>